<dbReference type="Gene3D" id="3.40.50.300">
    <property type="entry name" value="P-loop containing nucleotide triphosphate hydrolases"/>
    <property type="match status" value="2"/>
</dbReference>
<evidence type="ECO:0000313" key="5">
    <source>
        <dbReference type="EMBL" id="KLL09884.1"/>
    </source>
</evidence>
<evidence type="ECO:0000259" key="3">
    <source>
        <dbReference type="Pfam" id="PF12696"/>
    </source>
</evidence>
<dbReference type="CDD" id="cd01127">
    <property type="entry name" value="TrwB_TraG_TraD_VirD4"/>
    <property type="match status" value="1"/>
</dbReference>
<dbReference type="Pfam" id="PF12696">
    <property type="entry name" value="TraG-D_C"/>
    <property type="match status" value="1"/>
</dbReference>
<accession>A0ABR5EZK2</accession>
<keyword evidence="2" id="KW-0472">Membrane</keyword>
<sequence length="802" mass="86499">MDVLAAATSTPSSPIATYLTDPWSSVHHLAEQAQAWVLTWGPVAGPLLAVTATGLLTLRRRMRRHYQQRLRTNARCVTVLAPPTVDPAGATALWANLLGLLRPTWKRRLLGGPHLAWEYLFTSEGVRIQIWVPGVVPSGMVERALEAAWPGAHTRTRPARPPLPLTTRTGRRILTAGGECRLARPEALPIRADHPADPIRALLGAPVGLARTERAAVQILARPVTGHRVAQARRAARRLRTGRSPRPAGRLLDLLTPGRPASSSRNTPKVDHQTSLELSAQDRAIVTKQRGAQYETRIRYAVATTVDATADEDHADAVRDHLRGRAHAIAAAFAAFTEHNYYTRARLRRPLPALADRRLGSGDLLSVGELAALAHLPVDDAVPGLQRAGAKAVAPPPGTAATGADVKPIGISDSGHPRPVGLTVADARHHIHILGATGSGKSELMARMTLADVDAGRGLVNVDPKGDQIADILARLPLAAADRVILFDAQANSRPPCLNPLDQPDRHRAVDNLVSIFSRVYADAWGPRTDDILRAGLLTLAAQPGTPLLTDLPKLLATPAFRRRALDAVHDDILQGFWDWYEALSDGARAAAVAPLMNKLRGFLLRPFVRTAIAAGPSTVDMGTVLDSGGICLVRIAQDALGVETAALMGSVVVSAVWQAATRRARVPQPKRLDASLYLDEAHHFLSLPYALEDMLAAARGYRLSIVLAHQNLLQLPKHLEEGIAANARNKIYFNVSPADARRLARHVEPRLTEHDLAHLGAFHAATRLVVAGEEAPAFTLRTEKLPPAIRGRARQIRAAAR</sequence>
<dbReference type="InterPro" id="IPR058441">
    <property type="entry name" value="DUF8128"/>
</dbReference>
<dbReference type="EMBL" id="JWIO01000053">
    <property type="protein sequence ID" value="KLL09884.1"/>
    <property type="molecule type" value="Genomic_DNA"/>
</dbReference>
<name>A0ABR5EZK2_9ACTN</name>
<feature type="domain" description="TraD/TraG TraM recognition site" evidence="3">
    <location>
        <begin position="677"/>
        <end position="738"/>
    </location>
</feature>
<protein>
    <submittedName>
        <fullName evidence="5">Type VI secretion protein</fullName>
    </submittedName>
</protein>
<evidence type="ECO:0000259" key="4">
    <source>
        <dbReference type="Pfam" id="PF26449"/>
    </source>
</evidence>
<dbReference type="PANTHER" id="PTHR30121:SF11">
    <property type="entry name" value="AAA+ ATPASE DOMAIN-CONTAINING PROTEIN"/>
    <property type="match status" value="1"/>
</dbReference>
<feature type="region of interest" description="Disordered" evidence="1">
    <location>
        <begin position="233"/>
        <end position="274"/>
    </location>
</feature>
<reference evidence="5 6" key="1">
    <citation type="submission" date="2014-12" db="EMBL/GenBank/DDBJ databases">
        <title>Frankia sp. BMG5.1 draft genome.</title>
        <authorList>
            <person name="Gtari M."/>
            <person name="Ghodhbane-Gtari F."/>
            <person name="Nouioui I."/>
            <person name="Ktari A."/>
            <person name="Hezbri K."/>
            <person name="Mimouni W."/>
            <person name="Sbissi I."/>
            <person name="Ayari A."/>
            <person name="Yamanaka T."/>
            <person name="Normand P."/>
            <person name="Tisa L.S."/>
            <person name="Boudabous A."/>
        </authorList>
    </citation>
    <scope>NUCLEOTIDE SEQUENCE [LARGE SCALE GENOMIC DNA]</scope>
    <source>
        <strain evidence="5 6">BMG5.1</strain>
    </source>
</reference>
<dbReference type="InterPro" id="IPR032689">
    <property type="entry name" value="TraG-D_C"/>
</dbReference>
<evidence type="ECO:0000313" key="6">
    <source>
        <dbReference type="Proteomes" id="UP000035425"/>
    </source>
</evidence>
<feature type="region of interest" description="Disordered" evidence="1">
    <location>
        <begin position="390"/>
        <end position="417"/>
    </location>
</feature>
<dbReference type="InterPro" id="IPR027417">
    <property type="entry name" value="P-loop_NTPase"/>
</dbReference>
<comment type="caution">
    <text evidence="5">The sequence shown here is derived from an EMBL/GenBank/DDBJ whole genome shotgun (WGS) entry which is preliminary data.</text>
</comment>
<dbReference type="SUPFAM" id="SSF52540">
    <property type="entry name" value="P-loop containing nucleoside triphosphate hydrolases"/>
    <property type="match status" value="1"/>
</dbReference>
<feature type="transmembrane region" description="Helical" evidence="2">
    <location>
        <begin position="35"/>
        <end position="58"/>
    </location>
</feature>
<keyword evidence="2" id="KW-1133">Transmembrane helix</keyword>
<keyword evidence="2" id="KW-0812">Transmembrane</keyword>
<feature type="domain" description="DUF8128" evidence="4">
    <location>
        <begin position="110"/>
        <end position="380"/>
    </location>
</feature>
<proteinExistence type="predicted"/>
<dbReference type="Pfam" id="PF26449">
    <property type="entry name" value="DUF8128"/>
    <property type="match status" value="1"/>
</dbReference>
<feature type="compositionally biased region" description="Basic residues" evidence="1">
    <location>
        <begin position="233"/>
        <end position="243"/>
    </location>
</feature>
<feature type="compositionally biased region" description="Low complexity" evidence="1">
    <location>
        <begin position="390"/>
        <end position="404"/>
    </location>
</feature>
<dbReference type="InterPro" id="IPR051162">
    <property type="entry name" value="T4SS_component"/>
</dbReference>
<dbReference type="RefSeq" id="WP_157180618.1">
    <property type="nucleotide sequence ID" value="NZ_JWIO01000053.1"/>
</dbReference>
<dbReference type="Proteomes" id="UP000035425">
    <property type="component" value="Unassembled WGS sequence"/>
</dbReference>
<gene>
    <name evidence="5" type="ORF">FrCorBMG51_21775</name>
</gene>
<evidence type="ECO:0000256" key="1">
    <source>
        <dbReference type="SAM" id="MobiDB-lite"/>
    </source>
</evidence>
<organism evidence="5 6">
    <name type="scientific">Protofrankia coriariae</name>
    <dbReference type="NCBI Taxonomy" id="1562887"/>
    <lineage>
        <taxon>Bacteria</taxon>
        <taxon>Bacillati</taxon>
        <taxon>Actinomycetota</taxon>
        <taxon>Actinomycetes</taxon>
        <taxon>Frankiales</taxon>
        <taxon>Frankiaceae</taxon>
        <taxon>Protofrankia</taxon>
    </lineage>
</organism>
<evidence type="ECO:0000256" key="2">
    <source>
        <dbReference type="SAM" id="Phobius"/>
    </source>
</evidence>
<keyword evidence="6" id="KW-1185">Reference proteome</keyword>
<dbReference type="PANTHER" id="PTHR30121">
    <property type="entry name" value="UNCHARACTERIZED PROTEIN YJGR-RELATED"/>
    <property type="match status" value="1"/>
</dbReference>
<feature type="non-terminal residue" evidence="5">
    <location>
        <position position="802"/>
    </location>
</feature>